<dbReference type="RefSeq" id="XP_002776438.1">
    <property type="nucleotide sequence ID" value="XM_002776392.1"/>
</dbReference>
<sequence length="521" mass="57707">MVTAVDIDTCNTRSGLAKLRSTCRRQRTIRLKELVAVQEQLSSTDILSVDDEQREQLAVTEAALEEEVAAYVDLVDRCTAKINKLLSETQAPVEGLSNNPSDQMELLVSTITDAFQRVAPSTTTTSITTKSGSRVPSLGDVVKFNVTSRTLKDIYLLPLQYRRLESLFLSAGFGELVPTANGKDEFQPHPTLRVPLIEKLLETLAPHSTLLSEATRLIDLPSIGYDWQKVKKALVEKYCSPVEMRKEVLRRATQLTFSGPSGVNRFVDQVRDLRSLHLISLRNTPPEVGDRRATSDDSTEPIDVTAHFVDLALRPLPNNIMTELIKEVTAVARQSYPERRNWEWQRKLPLDGGVGTSTILGLLTELCYAHNFTTESKKPKSSTPNNQNSNASDVRDKLWHTSDQRSSTANNQQKAAHAEAVSWAKSQPYVLLVMGDGVKGATPSTAGFSEATELKFLTSKGGKPYCLLSFGDKARALNCVSEYFNDKTRFGVVKEFDTNYKRNSRHGPRQPKNGGGSGGHQ</sequence>
<dbReference type="InParanoid" id="C5L4R3"/>
<accession>C5L4R3</accession>
<protein>
    <submittedName>
        <fullName evidence="2">Uncharacterized protein</fullName>
    </submittedName>
</protein>
<dbReference type="EMBL" id="GG679132">
    <property type="protein sequence ID" value="EER08254.1"/>
    <property type="molecule type" value="Genomic_DNA"/>
</dbReference>
<dbReference type="GeneID" id="9064471"/>
<proteinExistence type="predicted"/>
<dbReference type="Proteomes" id="UP000007800">
    <property type="component" value="Unassembled WGS sequence"/>
</dbReference>
<feature type="compositionally biased region" description="Polar residues" evidence="1">
    <location>
        <begin position="381"/>
        <end position="392"/>
    </location>
</feature>
<evidence type="ECO:0000313" key="2">
    <source>
        <dbReference type="EMBL" id="EER08254.1"/>
    </source>
</evidence>
<dbReference type="OMA" id="ERRNWEW"/>
<evidence type="ECO:0000256" key="1">
    <source>
        <dbReference type="SAM" id="MobiDB-lite"/>
    </source>
</evidence>
<gene>
    <name evidence="2" type="ORF">Pmar_PMAR007925</name>
</gene>
<feature type="compositionally biased region" description="Basic and acidic residues" evidence="1">
    <location>
        <begin position="393"/>
        <end position="403"/>
    </location>
</feature>
<dbReference type="AlphaFoldDB" id="C5L4R3"/>
<reference evidence="2 3" key="1">
    <citation type="submission" date="2008-07" db="EMBL/GenBank/DDBJ databases">
        <authorList>
            <person name="El-Sayed N."/>
            <person name="Caler E."/>
            <person name="Inman J."/>
            <person name="Amedeo P."/>
            <person name="Hass B."/>
            <person name="Wortman J."/>
        </authorList>
    </citation>
    <scope>NUCLEOTIDE SEQUENCE [LARGE SCALE GENOMIC DNA]</scope>
    <source>
        <strain evidence="3">ATCC 50983 / TXsc</strain>
    </source>
</reference>
<feature type="region of interest" description="Disordered" evidence="1">
    <location>
        <begin position="501"/>
        <end position="521"/>
    </location>
</feature>
<feature type="region of interest" description="Disordered" evidence="1">
    <location>
        <begin position="375"/>
        <end position="419"/>
    </location>
</feature>
<organism evidence="3">
    <name type="scientific">Perkinsus marinus (strain ATCC 50983 / TXsc)</name>
    <dbReference type="NCBI Taxonomy" id="423536"/>
    <lineage>
        <taxon>Eukaryota</taxon>
        <taxon>Sar</taxon>
        <taxon>Alveolata</taxon>
        <taxon>Perkinsozoa</taxon>
        <taxon>Perkinsea</taxon>
        <taxon>Perkinsida</taxon>
        <taxon>Perkinsidae</taxon>
        <taxon>Perkinsus</taxon>
    </lineage>
</organism>
<evidence type="ECO:0000313" key="3">
    <source>
        <dbReference type="Proteomes" id="UP000007800"/>
    </source>
</evidence>
<name>C5L4R3_PERM5</name>
<keyword evidence="3" id="KW-1185">Reference proteome</keyword>
<feature type="compositionally biased region" description="Polar residues" evidence="1">
    <location>
        <begin position="404"/>
        <end position="414"/>
    </location>
</feature>